<dbReference type="EMBL" id="JPYA02000002">
    <property type="protein sequence ID" value="MEB3751497.1"/>
    <property type="molecule type" value="Genomic_DNA"/>
</dbReference>
<accession>A0ABU6BHR4</accession>
<dbReference type="Proteomes" id="UP000029267">
    <property type="component" value="Unassembled WGS sequence"/>
</dbReference>
<comment type="caution">
    <text evidence="1">The sequence shown here is derived from an EMBL/GenBank/DDBJ whole genome shotgun (WGS) entry which is preliminary data.</text>
</comment>
<name>A0ABU6BHR4_9BACL</name>
<sequence>MNVLKKPYRLTKRKPQTVINASRLGFVQE</sequence>
<gene>
    <name evidence="1" type="ORF">EP10_002338</name>
</gene>
<evidence type="ECO:0000313" key="2">
    <source>
        <dbReference type="Proteomes" id="UP000029267"/>
    </source>
</evidence>
<keyword evidence="2" id="KW-1185">Reference proteome</keyword>
<protein>
    <submittedName>
        <fullName evidence="1">Uncharacterized protein</fullName>
    </submittedName>
</protein>
<organism evidence="1 2">
    <name type="scientific">Geobacillus icigianus</name>
    <dbReference type="NCBI Taxonomy" id="1430331"/>
    <lineage>
        <taxon>Bacteria</taxon>
        <taxon>Bacillati</taxon>
        <taxon>Bacillota</taxon>
        <taxon>Bacilli</taxon>
        <taxon>Bacillales</taxon>
        <taxon>Anoxybacillaceae</taxon>
        <taxon>Geobacillus</taxon>
    </lineage>
</organism>
<proteinExistence type="predicted"/>
<evidence type="ECO:0000313" key="1">
    <source>
        <dbReference type="EMBL" id="MEB3751497.1"/>
    </source>
</evidence>
<reference evidence="1 2" key="1">
    <citation type="journal article" date="2014" name="Genome Announc.">
        <title>Draft Genome Sequence of Geobacillus icigianus Strain G1w1T Isolated from Hot Springs in the Valley of Geysers, Kamchatka (Russian Federation).</title>
        <authorList>
            <person name="Bryanskaya A.V."/>
            <person name="Rozanov A.S."/>
            <person name="Logacheva M.D."/>
            <person name="Kotenko A.V."/>
            <person name="Peltek S.E."/>
        </authorList>
    </citation>
    <scope>NUCLEOTIDE SEQUENCE [LARGE SCALE GENOMIC DNA]</scope>
    <source>
        <strain evidence="1 2">G1w1</strain>
    </source>
</reference>